<keyword evidence="3" id="KW-1185">Reference proteome</keyword>
<sequence length="108" mass="12288">MIELMFLSQAADRHVHGHEQYTIVATTSLVICTLFFLFAVFVLVFNVRRAIKVCRRRKLNFSEIRQVDYVSVVGKKNTGRDTTDVSVVSSNQGVSIVDSKIESETTRY</sequence>
<organism evidence="2 3">
    <name type="scientific">Caenorhabditis auriculariae</name>
    <dbReference type="NCBI Taxonomy" id="2777116"/>
    <lineage>
        <taxon>Eukaryota</taxon>
        <taxon>Metazoa</taxon>
        <taxon>Ecdysozoa</taxon>
        <taxon>Nematoda</taxon>
        <taxon>Chromadorea</taxon>
        <taxon>Rhabditida</taxon>
        <taxon>Rhabditina</taxon>
        <taxon>Rhabditomorpha</taxon>
        <taxon>Rhabditoidea</taxon>
        <taxon>Rhabditidae</taxon>
        <taxon>Peloderinae</taxon>
        <taxon>Caenorhabditis</taxon>
    </lineage>
</organism>
<keyword evidence="1" id="KW-0472">Membrane</keyword>
<keyword evidence="1" id="KW-0812">Transmembrane</keyword>
<protein>
    <submittedName>
        <fullName evidence="2">Uncharacterized protein</fullName>
    </submittedName>
</protein>
<evidence type="ECO:0000256" key="1">
    <source>
        <dbReference type="SAM" id="Phobius"/>
    </source>
</evidence>
<name>A0A8S1HM52_9PELO</name>
<reference evidence="2" key="1">
    <citation type="submission" date="2020-10" db="EMBL/GenBank/DDBJ databases">
        <authorList>
            <person name="Kikuchi T."/>
        </authorList>
    </citation>
    <scope>NUCLEOTIDE SEQUENCE</scope>
    <source>
        <strain evidence="2">NKZ352</strain>
    </source>
</reference>
<dbReference type="EMBL" id="CAJGYM010000083">
    <property type="protein sequence ID" value="CAD6196987.1"/>
    <property type="molecule type" value="Genomic_DNA"/>
</dbReference>
<dbReference type="AlphaFoldDB" id="A0A8S1HM52"/>
<dbReference type="Proteomes" id="UP000835052">
    <property type="component" value="Unassembled WGS sequence"/>
</dbReference>
<feature type="transmembrane region" description="Helical" evidence="1">
    <location>
        <begin position="20"/>
        <end position="47"/>
    </location>
</feature>
<gene>
    <name evidence="2" type="ORF">CAUJ_LOCUS12898</name>
</gene>
<evidence type="ECO:0000313" key="3">
    <source>
        <dbReference type="Proteomes" id="UP000835052"/>
    </source>
</evidence>
<comment type="caution">
    <text evidence="2">The sequence shown here is derived from an EMBL/GenBank/DDBJ whole genome shotgun (WGS) entry which is preliminary data.</text>
</comment>
<keyword evidence="1" id="KW-1133">Transmembrane helix</keyword>
<evidence type="ECO:0000313" key="2">
    <source>
        <dbReference type="EMBL" id="CAD6196987.1"/>
    </source>
</evidence>
<accession>A0A8S1HM52</accession>
<proteinExistence type="predicted"/>